<dbReference type="PROSITE" id="PS50082">
    <property type="entry name" value="WD_REPEATS_2"/>
    <property type="match status" value="1"/>
</dbReference>
<proteinExistence type="predicted"/>
<evidence type="ECO:0000256" key="1">
    <source>
        <dbReference type="PROSITE-ProRule" id="PRU00221"/>
    </source>
</evidence>
<dbReference type="EMBL" id="JAWXYG010000005">
    <property type="protein sequence ID" value="KAK4273344.1"/>
    <property type="molecule type" value="Genomic_DNA"/>
</dbReference>
<sequence>MLRLKAFRPTNEKIVKIQLHPTHPWMVTADASDRVCVWNWEHRQVIYELKAGGVDERRLVGAKLEKLAEGETDHKGKPTEAIRGGSVKQVNFFDDDVQFWKLWHYHSAAAEAPSAVHKPTSSAFSSPAPSTKGRHFLVICCLNKAIFLDLVTMRGLDVPKQELDNKSLLCMEFLYRSGVSDGPLVAFGGSDGIIRVLSMLTWKLVRRYSGGHKGSISCLMSFVAASGEAFLVSGASDGLLIIWSEDQKHESRELVPKFCLKAHDGGVLSVELSRVNGGAPHLIAIGADKALTIWDTASFKELRRFKPVPKLACHSVASWCHPRAPNLDILVCAKDSHIWAIEHPAYSALTRPLCELTSVVPPQALVPNKKLRVYCMVAHTLQPHLVVTGTNIGVIVCEFDARSLPSVAPLPKLTDGRENSAVYVVGKELRLLNFQLSNSGSSLSETGKSQREFFEHLLVKLERKHIRTPLPHDSYSVLSLSSSGKYLAITWPDFPYFSIFKVDDWSIVDSGIARILAWDTCRDRFAILESALPARIPLIPKGGSSRKAKEAAAAQAAAAAAASVASTGSVQVRILLDDGTSNILMRSVGARSEPVIGLHGGALLGIAYQTSRRARPVAVPGIPTIQSMPLSGYGGIGVNSFATFDDGFSSHRSSAGTAYQNFQLYSWETFQPVGGLLPQPEWTAWDQTVELCAFAYHQYIVISCLRPQFRYLGDVAIQHATSAVWHRRQLFVATPTTIEIVFVDAGVVQSDVETMKSKEEQRAREAQARAVAEHGELALITVDGPQATKEERISLRPPMLQVVRLASFQQAPSVPPFLMLPKQSKLDRNDSWMTRAEERKASEVAVGGGGVSVAVTRFPVEQKRPVGPLVVVGVRDGVLWLIDRYMCAHALSLGHPGIRCRCLAAYGDAVSAVKWAGRLGREHHDDLAQFLLGMGYAAEALHLPGISKRLEFDLAMKSNDLKRALQCLLIMSDSKDIGHDNPGLGLSDILNLKDKKEDIVEVVQGIVKFTNEFLDLIDAADATAQTEIAREALKRLAAAGSVQGALKDQELRGLALRLANHGELTRLSGLGNNLVTLGLGREAAFAASLLGDNGLMEKALQDTGMLAEAVLHAHAHGRRTMMSMVQAWNQTLQREVEPRKLHKTDATAALLASLEEPKLTTLAEAGKKPPIEILPPGMISISAPFSAQKKPPPAAQNSQQLPGKPLALEAPSNTTTMPMNALKQSASTPMPTPPATTTAPMNALKQTVSITTLSTTTKEPLKALKQSKSTPTFPTTATAPERDLKRSKSSPTLPPITTEPMTAIEQRGLTARPPTTGVPMSALKQSGSTTLTTLSTTTKPINALKQSESTPTPPTMTMPMNTLNQTASPTRSSMTMVPMNALKQSAPVPTSALVTDLLLSQSTSNSTPPVNDPLQQKFTHNSILHLPK</sequence>
<accession>A0AAE1JSI5</accession>
<evidence type="ECO:0000313" key="4">
    <source>
        <dbReference type="Proteomes" id="UP001293593"/>
    </source>
</evidence>
<dbReference type="SMART" id="SM00320">
    <property type="entry name" value="WD40"/>
    <property type="match status" value="3"/>
</dbReference>
<evidence type="ECO:0000313" key="3">
    <source>
        <dbReference type="EMBL" id="KAK4273344.1"/>
    </source>
</evidence>
<feature type="region of interest" description="Disordered" evidence="2">
    <location>
        <begin position="1311"/>
        <end position="1331"/>
    </location>
</feature>
<dbReference type="PANTHER" id="PTHR45521">
    <property type="entry name" value="TSET COMPLEX MEMBER TSTF"/>
    <property type="match status" value="1"/>
</dbReference>
<dbReference type="InterPro" id="IPR001680">
    <property type="entry name" value="WD40_rpt"/>
</dbReference>
<dbReference type="Gene3D" id="1.25.40.470">
    <property type="match status" value="1"/>
</dbReference>
<evidence type="ECO:0008006" key="5">
    <source>
        <dbReference type="Google" id="ProtNLM"/>
    </source>
</evidence>
<protein>
    <recommendedName>
        <fullName evidence="5">Transducin/WD40 repeat-like superfamily protein</fullName>
    </recommendedName>
</protein>
<dbReference type="Proteomes" id="UP001293593">
    <property type="component" value="Unassembled WGS sequence"/>
</dbReference>
<dbReference type="InterPro" id="IPR053290">
    <property type="entry name" value="TSET_complex_member"/>
</dbReference>
<organism evidence="3 4">
    <name type="scientific">Acacia crassicarpa</name>
    <name type="common">northern wattle</name>
    <dbReference type="NCBI Taxonomy" id="499986"/>
    <lineage>
        <taxon>Eukaryota</taxon>
        <taxon>Viridiplantae</taxon>
        <taxon>Streptophyta</taxon>
        <taxon>Embryophyta</taxon>
        <taxon>Tracheophyta</taxon>
        <taxon>Spermatophyta</taxon>
        <taxon>Magnoliopsida</taxon>
        <taxon>eudicotyledons</taxon>
        <taxon>Gunneridae</taxon>
        <taxon>Pentapetalae</taxon>
        <taxon>rosids</taxon>
        <taxon>fabids</taxon>
        <taxon>Fabales</taxon>
        <taxon>Fabaceae</taxon>
        <taxon>Caesalpinioideae</taxon>
        <taxon>mimosoid clade</taxon>
        <taxon>Acacieae</taxon>
        <taxon>Acacia</taxon>
    </lineage>
</organism>
<evidence type="ECO:0000256" key="2">
    <source>
        <dbReference type="SAM" id="MobiDB-lite"/>
    </source>
</evidence>
<keyword evidence="4" id="KW-1185">Reference proteome</keyword>
<feature type="region of interest" description="Disordered" evidence="2">
    <location>
        <begin position="1184"/>
        <end position="1239"/>
    </location>
</feature>
<dbReference type="PANTHER" id="PTHR45521:SF2">
    <property type="entry name" value="TRANSDUCIN_WD40 REPEAT-LIKE SUPERFAMILY PROTEIN"/>
    <property type="match status" value="1"/>
</dbReference>
<comment type="caution">
    <text evidence="3">The sequence shown here is derived from an EMBL/GenBank/DDBJ whole genome shotgun (WGS) entry which is preliminary data.</text>
</comment>
<feature type="compositionally biased region" description="Polar residues" evidence="2">
    <location>
        <begin position="1402"/>
        <end position="1422"/>
    </location>
</feature>
<feature type="region of interest" description="Disordered" evidence="2">
    <location>
        <begin position="1256"/>
        <end position="1298"/>
    </location>
</feature>
<dbReference type="SUPFAM" id="SSF50978">
    <property type="entry name" value="WD40 repeat-like"/>
    <property type="match status" value="1"/>
</dbReference>
<feature type="compositionally biased region" description="Polar residues" evidence="2">
    <location>
        <begin position="1211"/>
        <end position="1227"/>
    </location>
</feature>
<dbReference type="Pfam" id="PF00400">
    <property type="entry name" value="WD40"/>
    <property type="match status" value="1"/>
</dbReference>
<gene>
    <name evidence="3" type="ORF">QN277_021766</name>
</gene>
<feature type="compositionally biased region" description="Low complexity" evidence="2">
    <location>
        <begin position="1270"/>
        <end position="1279"/>
    </location>
</feature>
<name>A0AAE1JSI5_9FABA</name>
<dbReference type="InterPro" id="IPR015943">
    <property type="entry name" value="WD40/YVTN_repeat-like_dom_sf"/>
</dbReference>
<dbReference type="InterPro" id="IPR011047">
    <property type="entry name" value="Quinoprotein_ADH-like_sf"/>
</dbReference>
<dbReference type="Gene3D" id="2.130.10.10">
    <property type="entry name" value="YVTN repeat-like/Quinoprotein amine dehydrogenase"/>
    <property type="match status" value="1"/>
</dbReference>
<reference evidence="3" key="1">
    <citation type="submission" date="2023-10" db="EMBL/GenBank/DDBJ databases">
        <title>Chromosome-level genome of the transformable northern wattle, Acacia crassicarpa.</title>
        <authorList>
            <person name="Massaro I."/>
            <person name="Sinha N.R."/>
            <person name="Poethig S."/>
            <person name="Leichty A.R."/>
        </authorList>
    </citation>
    <scope>NUCLEOTIDE SEQUENCE</scope>
    <source>
        <strain evidence="3">Acra3RX</strain>
        <tissue evidence="3">Leaf</tissue>
    </source>
</reference>
<keyword evidence="1" id="KW-0853">WD repeat</keyword>
<feature type="repeat" description="WD" evidence="1">
    <location>
        <begin position="260"/>
        <end position="304"/>
    </location>
</feature>
<dbReference type="InterPro" id="IPR036322">
    <property type="entry name" value="WD40_repeat_dom_sf"/>
</dbReference>
<feature type="region of interest" description="Disordered" evidence="2">
    <location>
        <begin position="1402"/>
        <end position="1428"/>
    </location>
</feature>
<dbReference type="SUPFAM" id="SSF50998">
    <property type="entry name" value="Quinoprotein alcohol dehydrogenase-like"/>
    <property type="match status" value="1"/>
</dbReference>